<name>Q0UPL6_PHANO</name>
<sequence length="49" mass="5670">MHSPRMLRRSSVLDPSKFVATVFDRHIRRWSLDGGFNSSASTYKSKQTQ</sequence>
<dbReference type="EMBL" id="CH445333">
    <property type="protein sequence ID" value="EAT86129.1"/>
    <property type="molecule type" value="Genomic_DNA"/>
</dbReference>
<evidence type="ECO:0000313" key="1">
    <source>
        <dbReference type="EMBL" id="EAT86129.1"/>
    </source>
</evidence>
<dbReference type="HOGENOM" id="CLU_3143600_0_0_1"/>
<dbReference type="KEGG" id="pno:SNOG_06298"/>
<dbReference type="GeneID" id="5973554"/>
<organism evidence="1 2">
    <name type="scientific">Phaeosphaeria nodorum (strain SN15 / ATCC MYA-4574 / FGSC 10173)</name>
    <name type="common">Glume blotch fungus</name>
    <name type="synonym">Parastagonospora nodorum</name>
    <dbReference type="NCBI Taxonomy" id="321614"/>
    <lineage>
        <taxon>Eukaryota</taxon>
        <taxon>Fungi</taxon>
        <taxon>Dikarya</taxon>
        <taxon>Ascomycota</taxon>
        <taxon>Pezizomycotina</taxon>
        <taxon>Dothideomycetes</taxon>
        <taxon>Pleosporomycetidae</taxon>
        <taxon>Pleosporales</taxon>
        <taxon>Pleosporineae</taxon>
        <taxon>Phaeosphaeriaceae</taxon>
        <taxon>Parastagonospora</taxon>
    </lineage>
</organism>
<gene>
    <name evidence="1" type="ORF">SNOG_06298</name>
</gene>
<proteinExistence type="predicted"/>
<protein>
    <submittedName>
        <fullName evidence="1">Uncharacterized protein</fullName>
    </submittedName>
</protein>
<dbReference type="RefSeq" id="XP_001796675.1">
    <property type="nucleotide sequence ID" value="XM_001796623.1"/>
</dbReference>
<reference evidence="2" key="1">
    <citation type="journal article" date="2007" name="Plant Cell">
        <title>Dothideomycete-plant interactions illuminated by genome sequencing and EST analysis of the wheat pathogen Stagonospora nodorum.</title>
        <authorList>
            <person name="Hane J.K."/>
            <person name="Lowe R.G."/>
            <person name="Solomon P.S."/>
            <person name="Tan K.C."/>
            <person name="Schoch C.L."/>
            <person name="Spatafora J.W."/>
            <person name="Crous P.W."/>
            <person name="Kodira C."/>
            <person name="Birren B.W."/>
            <person name="Galagan J.E."/>
            <person name="Torriani S.F."/>
            <person name="McDonald B.A."/>
            <person name="Oliver R.P."/>
        </authorList>
    </citation>
    <scope>NUCLEOTIDE SEQUENCE [LARGE SCALE GENOMIC DNA]</scope>
    <source>
        <strain evidence="2">SN15 / ATCC MYA-4574 / FGSC 10173</strain>
    </source>
</reference>
<dbReference type="AlphaFoldDB" id="Q0UPL6"/>
<dbReference type="InParanoid" id="Q0UPL6"/>
<dbReference type="Proteomes" id="UP000001055">
    <property type="component" value="Unassembled WGS sequence"/>
</dbReference>
<evidence type="ECO:0000313" key="2">
    <source>
        <dbReference type="Proteomes" id="UP000001055"/>
    </source>
</evidence>
<accession>Q0UPL6</accession>